<name>A0A919PW77_9ACTN</name>
<dbReference type="AlphaFoldDB" id="A0A919PW77"/>
<comment type="caution">
    <text evidence="2">The sequence shown here is derived from an EMBL/GenBank/DDBJ whole genome shotgun (WGS) entry which is preliminary data.</text>
</comment>
<protein>
    <submittedName>
        <fullName evidence="2">Uncharacterized protein</fullName>
    </submittedName>
</protein>
<gene>
    <name evidence="2" type="ORF">Dsi01nite_099860</name>
</gene>
<dbReference type="RefSeq" id="WP_203853547.1">
    <property type="nucleotide sequence ID" value="NZ_BAAAVW010000034.1"/>
</dbReference>
<feature type="transmembrane region" description="Helical" evidence="1">
    <location>
        <begin position="76"/>
        <end position="94"/>
    </location>
</feature>
<feature type="transmembrane region" description="Helical" evidence="1">
    <location>
        <begin position="43"/>
        <end position="64"/>
    </location>
</feature>
<reference evidence="2" key="1">
    <citation type="submission" date="2021-01" db="EMBL/GenBank/DDBJ databases">
        <title>Whole genome shotgun sequence of Dactylosporangium siamense NBRC 106093.</title>
        <authorList>
            <person name="Komaki H."/>
            <person name="Tamura T."/>
        </authorList>
    </citation>
    <scope>NUCLEOTIDE SEQUENCE</scope>
    <source>
        <strain evidence="2">NBRC 106093</strain>
    </source>
</reference>
<evidence type="ECO:0000313" key="3">
    <source>
        <dbReference type="Proteomes" id="UP000660611"/>
    </source>
</evidence>
<keyword evidence="1" id="KW-0472">Membrane</keyword>
<feature type="transmembrane region" description="Helical" evidence="1">
    <location>
        <begin position="133"/>
        <end position="155"/>
    </location>
</feature>
<keyword evidence="1" id="KW-0812">Transmembrane</keyword>
<evidence type="ECO:0000256" key="1">
    <source>
        <dbReference type="SAM" id="Phobius"/>
    </source>
</evidence>
<keyword evidence="3" id="KW-1185">Reference proteome</keyword>
<keyword evidence="1" id="KW-1133">Transmembrane helix</keyword>
<evidence type="ECO:0000313" key="2">
    <source>
        <dbReference type="EMBL" id="GIG51945.1"/>
    </source>
</evidence>
<feature type="transmembrane region" description="Helical" evidence="1">
    <location>
        <begin position="12"/>
        <end position="31"/>
    </location>
</feature>
<feature type="transmembrane region" description="Helical" evidence="1">
    <location>
        <begin position="106"/>
        <end position="127"/>
    </location>
</feature>
<sequence>MTVAAGLLNGSAALLFIAAVIGFTLVCVIAWEDRSLFFTPLGFVLLPIVVAVWFGGAAVIGLPADVLLGHRGAGEIWPGLVAAPVVALVLGRRFRTVGENTIGQIFLRAGILLAGCTLAKCVAYALGFRVFHFWTGGAVTVGALVVCIAVWQWAAIEGVVHLFVRAAVIVAAIGLVGAWASVNHVPVAGSPRTASTTTVAIMLLVLPLLVLAAAVLTIGALRRFRPDLGVKHRPAAKERAVRVPAAHEVWNAFVRFEEEEEEEEEGKDRPVLVLSVDGEDAAVLRITSQDKSRFDGYLPLPLERCRGVLTKESWLELKPTSVPLEEFRSYRGLCPPWIWADLRSRGLIAPAAAKPIVKQRSFIERLRSQG</sequence>
<dbReference type="EMBL" id="BONQ01000166">
    <property type="protein sequence ID" value="GIG51945.1"/>
    <property type="molecule type" value="Genomic_DNA"/>
</dbReference>
<dbReference type="Proteomes" id="UP000660611">
    <property type="component" value="Unassembled WGS sequence"/>
</dbReference>
<feature type="transmembrane region" description="Helical" evidence="1">
    <location>
        <begin position="200"/>
        <end position="221"/>
    </location>
</feature>
<accession>A0A919PW77</accession>
<feature type="transmembrane region" description="Helical" evidence="1">
    <location>
        <begin position="162"/>
        <end position="180"/>
    </location>
</feature>
<proteinExistence type="predicted"/>
<organism evidence="2 3">
    <name type="scientific">Dactylosporangium siamense</name>
    <dbReference type="NCBI Taxonomy" id="685454"/>
    <lineage>
        <taxon>Bacteria</taxon>
        <taxon>Bacillati</taxon>
        <taxon>Actinomycetota</taxon>
        <taxon>Actinomycetes</taxon>
        <taxon>Micromonosporales</taxon>
        <taxon>Micromonosporaceae</taxon>
        <taxon>Dactylosporangium</taxon>
    </lineage>
</organism>